<dbReference type="Gene3D" id="2.60.120.260">
    <property type="entry name" value="Galactose-binding domain-like"/>
    <property type="match status" value="1"/>
</dbReference>
<keyword evidence="9" id="KW-1185">Reference proteome</keyword>
<proteinExistence type="predicted"/>
<keyword evidence="6" id="KW-0378">Hydrolase</keyword>
<dbReference type="GO" id="GO:0051539">
    <property type="term" value="F:4 iron, 4 sulfur cluster binding"/>
    <property type="evidence" value="ECO:0007669"/>
    <property type="project" value="UniProtKB-KW"/>
</dbReference>
<dbReference type="PROSITE" id="PS50022">
    <property type="entry name" value="FA58C_3"/>
    <property type="match status" value="1"/>
</dbReference>
<keyword evidence="6" id="KW-0326">Glycosidase</keyword>
<dbReference type="Proteomes" id="UP000092574">
    <property type="component" value="Chromosome"/>
</dbReference>
<dbReference type="InterPro" id="IPR000421">
    <property type="entry name" value="FA58C"/>
</dbReference>
<dbReference type="STRING" id="1796616.A4V09_17035"/>
<evidence type="ECO:0000313" key="9">
    <source>
        <dbReference type="Proteomes" id="UP000092574"/>
    </source>
</evidence>
<dbReference type="GO" id="GO:0016491">
    <property type="term" value="F:oxidoreductase activity"/>
    <property type="evidence" value="ECO:0007669"/>
    <property type="project" value="UniProtKB-KW"/>
</dbReference>
<evidence type="ECO:0000256" key="5">
    <source>
        <dbReference type="ARBA" id="ARBA00023014"/>
    </source>
</evidence>
<dbReference type="Gene3D" id="3.50.50.60">
    <property type="entry name" value="FAD/NAD(P)-binding domain"/>
    <property type="match status" value="1"/>
</dbReference>
<sequence length="595" mass="67543">MEKKIYEVIVVGGGMAGVCAAIASARTGACTALIQDRPVLGGNASSEIRMHICGATHHGHRENARETGILEEILLENRSRNPQHSFSIFDTVLWEKVRQEEKLELYLNTRVTDVETADGRILNLKAHQLTTEKEFMLEGNLYMDCTGDGMIGARAGASVRQGREGRAEFGETYALDEPDTGTMGNSLMFRAVDMGKPVPFKRPQWAYEYSEEDLAYRGHSDYCSKMQNYDIESGYWWIELGGTQNTIDDAEEIRDELLKTLYGVWDHIKNKGDHGAENYALDWVQFLPGKRESRRIEGDYILREQDLLEGRVFEDTVAYGGWPMDMHPPQGFLFGGDPTKYIALENIYTIPYRCFYSKDIPNLMMAGRNISTTHMAFGSTRVMATCAAGGQAAGTAAAMAVKKHCTPRQLGMDYINELQKQLMRDDCYLPGFLHKDSDDLVKGAEEILYSSETPEGAAEKIRDGHQRNEGNEIHQWISEEIISQPQWLEIRLKSVKKLAEIHLKFDTDLTTEIETSLSRTIREKQIPGIPKSLVKHYKIQALKNGNSIWEEEETENHQRFCMHFPNAEADTIRIEVYQTWECKSAKIFEVRAYEA</sequence>
<dbReference type="KEGG" id="byl:A4V09_17035"/>
<dbReference type="PANTHER" id="PTHR43498">
    <property type="entry name" value="FERREDOXIN:COB-COM HETERODISULFIDE REDUCTASE SUBUNIT A"/>
    <property type="match status" value="1"/>
</dbReference>
<dbReference type="GO" id="GO:0046872">
    <property type="term" value="F:metal ion binding"/>
    <property type="evidence" value="ECO:0007669"/>
    <property type="project" value="UniProtKB-KW"/>
</dbReference>
<evidence type="ECO:0000259" key="7">
    <source>
        <dbReference type="PROSITE" id="PS50022"/>
    </source>
</evidence>
<keyword evidence="4" id="KW-0408">Iron</keyword>
<evidence type="ECO:0000256" key="3">
    <source>
        <dbReference type="ARBA" id="ARBA00023002"/>
    </source>
</evidence>
<dbReference type="InterPro" id="IPR008979">
    <property type="entry name" value="Galactose-bd-like_sf"/>
</dbReference>
<evidence type="ECO:0000256" key="4">
    <source>
        <dbReference type="ARBA" id="ARBA00023004"/>
    </source>
</evidence>
<dbReference type="Pfam" id="PF12831">
    <property type="entry name" value="FAD_oxidored"/>
    <property type="match status" value="1"/>
</dbReference>
<evidence type="ECO:0000256" key="1">
    <source>
        <dbReference type="ARBA" id="ARBA00022485"/>
    </source>
</evidence>
<gene>
    <name evidence="8" type="ORF">A4V09_17035</name>
</gene>
<evidence type="ECO:0000313" key="8">
    <source>
        <dbReference type="EMBL" id="ANU77300.1"/>
    </source>
</evidence>
<keyword evidence="3" id="KW-0560">Oxidoreductase</keyword>
<accession>A0A1C7IC95</accession>
<dbReference type="EMBL" id="CP015405">
    <property type="protein sequence ID" value="ANU77300.1"/>
    <property type="molecule type" value="Genomic_DNA"/>
</dbReference>
<keyword evidence="2" id="KW-0479">Metal-binding</keyword>
<dbReference type="AlphaFoldDB" id="A0A1C7IC95"/>
<dbReference type="SUPFAM" id="SSF49785">
    <property type="entry name" value="Galactose-binding domain-like"/>
    <property type="match status" value="1"/>
</dbReference>
<evidence type="ECO:0000256" key="6">
    <source>
        <dbReference type="ARBA" id="ARBA00023295"/>
    </source>
</evidence>
<dbReference type="GO" id="GO:0016798">
    <property type="term" value="F:hydrolase activity, acting on glycosyl bonds"/>
    <property type="evidence" value="ECO:0007669"/>
    <property type="project" value="UniProtKB-KW"/>
</dbReference>
<dbReference type="OrthoDB" id="9759982at2"/>
<feature type="domain" description="F5/8 type C" evidence="7">
    <location>
        <begin position="427"/>
        <end position="593"/>
    </location>
</feature>
<dbReference type="InterPro" id="IPR039650">
    <property type="entry name" value="HdrA-like"/>
</dbReference>
<protein>
    <submittedName>
        <fullName evidence="8">FAD-dependent oxidoreductase</fullName>
    </submittedName>
</protein>
<keyword evidence="5" id="KW-0411">Iron-sulfur</keyword>
<dbReference type="PANTHER" id="PTHR43498:SF1">
    <property type="entry name" value="COB--COM HETERODISULFIDE REDUCTASE IRON-SULFUR SUBUNIT A"/>
    <property type="match status" value="1"/>
</dbReference>
<dbReference type="RefSeq" id="WP_065543429.1">
    <property type="nucleotide sequence ID" value="NZ_CP015405.2"/>
</dbReference>
<reference evidence="8" key="1">
    <citation type="submission" date="2017-04" db="EMBL/GenBank/DDBJ databases">
        <title>Complete Genome Sequences of Twelve Strains of a Stable Defined Moderately Diverse Mouse Microbiota 2 (sDMDMm2).</title>
        <authorList>
            <person name="Uchimura Y."/>
            <person name="Wyss M."/>
            <person name="Brugiroux S."/>
            <person name="Limenitakis J.P."/>
            <person name="Stecher B."/>
            <person name="McCoy K.D."/>
            <person name="Macpherson A.J."/>
        </authorList>
    </citation>
    <scope>NUCLEOTIDE SEQUENCE</scope>
    <source>
        <strain evidence="8">YL58</strain>
    </source>
</reference>
<name>A0A1C7IC95_9FIRM</name>
<evidence type="ECO:0000256" key="2">
    <source>
        <dbReference type="ARBA" id="ARBA00022723"/>
    </source>
</evidence>
<organism evidence="8 9">
    <name type="scientific">Blautia pseudococcoides</name>
    <dbReference type="NCBI Taxonomy" id="1796616"/>
    <lineage>
        <taxon>Bacteria</taxon>
        <taxon>Bacillati</taxon>
        <taxon>Bacillota</taxon>
        <taxon>Clostridia</taxon>
        <taxon>Lachnospirales</taxon>
        <taxon>Lachnospiraceae</taxon>
        <taxon>Blautia</taxon>
    </lineage>
</organism>
<dbReference type="SUPFAM" id="SSF51905">
    <property type="entry name" value="FAD/NAD(P)-binding domain"/>
    <property type="match status" value="1"/>
</dbReference>
<dbReference type="InterPro" id="IPR036188">
    <property type="entry name" value="FAD/NAD-bd_sf"/>
</dbReference>
<keyword evidence="1" id="KW-0004">4Fe-4S</keyword>